<evidence type="ECO:0000256" key="2">
    <source>
        <dbReference type="ARBA" id="ARBA00005194"/>
    </source>
</evidence>
<feature type="binding site" evidence="11">
    <location>
        <position position="187"/>
    </location>
    <ligand>
        <name>NADP(+)</name>
        <dbReference type="ChEBI" id="CHEBI:58349"/>
    </ligand>
</feature>
<comment type="pathway">
    <text evidence="2 12">Lipid metabolism; fatty acid biosynthesis.</text>
</comment>
<proteinExistence type="inferred from homology"/>
<evidence type="ECO:0000256" key="6">
    <source>
        <dbReference type="ARBA" id="ARBA00022857"/>
    </source>
</evidence>
<evidence type="ECO:0000256" key="12">
    <source>
        <dbReference type="RuleBase" id="RU366074"/>
    </source>
</evidence>
<comment type="function">
    <text evidence="1 12">Catalyzes the NADPH-dependent reduction of beta-ketoacyl-ACP substrates to beta-hydroxyacyl-ACP products, the first reductive step in the elongation cycle of fatty acid biosynthesis.</text>
</comment>
<dbReference type="InterPro" id="IPR002347">
    <property type="entry name" value="SDR_fam"/>
</dbReference>
<feature type="binding site" evidence="11">
    <location>
        <begin position="62"/>
        <end position="63"/>
    </location>
    <ligand>
        <name>NADP(+)</name>
        <dbReference type="ChEBI" id="CHEBI:58349"/>
    </ligand>
</feature>
<comment type="similarity">
    <text evidence="3 12">Belongs to the short-chain dehydrogenases/reductases (SDR) family.</text>
</comment>
<evidence type="ECO:0000256" key="7">
    <source>
        <dbReference type="ARBA" id="ARBA00023002"/>
    </source>
</evidence>
<evidence type="ECO:0000313" key="14">
    <source>
        <dbReference type="EMBL" id="PAU81303.1"/>
    </source>
</evidence>
<evidence type="ECO:0000313" key="15">
    <source>
        <dbReference type="Proteomes" id="UP000218896"/>
    </source>
</evidence>
<keyword evidence="9 12" id="KW-0275">Fatty acid biosynthesis</keyword>
<evidence type="ECO:0000256" key="1">
    <source>
        <dbReference type="ARBA" id="ARBA00002607"/>
    </source>
</evidence>
<dbReference type="AlphaFoldDB" id="A0A2A2F9S5"/>
<accession>A0A2A2F9S5</accession>
<dbReference type="FunFam" id="3.40.50.720:FF:000037">
    <property type="entry name" value="3-oxoacyl-[acyl-carrier-protein] reductase FabG"/>
    <property type="match status" value="1"/>
</dbReference>
<name>A0A2A2F9S5_9GAMM</name>
<dbReference type="InterPro" id="IPR050259">
    <property type="entry name" value="SDR"/>
</dbReference>
<evidence type="ECO:0000259" key="13">
    <source>
        <dbReference type="SMART" id="SM00822"/>
    </source>
</evidence>
<keyword evidence="6 11" id="KW-0521">NADP</keyword>
<dbReference type="PRINTS" id="PR00081">
    <property type="entry name" value="GDHRDH"/>
</dbReference>
<organism evidence="14 15">
    <name type="scientific">Halovibrio salipaludis</name>
    <dbReference type="NCBI Taxonomy" id="2032626"/>
    <lineage>
        <taxon>Bacteria</taxon>
        <taxon>Pseudomonadati</taxon>
        <taxon>Pseudomonadota</taxon>
        <taxon>Gammaproteobacteria</taxon>
        <taxon>Oceanospirillales</taxon>
        <taxon>Halomonadaceae</taxon>
        <taxon>Halovibrio</taxon>
    </lineage>
</organism>
<dbReference type="CDD" id="cd05333">
    <property type="entry name" value="BKR_SDR_c"/>
    <property type="match status" value="1"/>
</dbReference>
<dbReference type="Pfam" id="PF13561">
    <property type="entry name" value="adh_short_C2"/>
    <property type="match status" value="1"/>
</dbReference>
<dbReference type="EC" id="1.1.1.100" evidence="12"/>
<keyword evidence="5 12" id="KW-0276">Fatty acid metabolism</keyword>
<dbReference type="Proteomes" id="UP000218896">
    <property type="component" value="Unassembled WGS sequence"/>
</dbReference>
<comment type="catalytic activity">
    <reaction evidence="12">
        <text>a (3R)-hydroxyacyl-[ACP] + NADP(+) = a 3-oxoacyl-[ACP] + NADPH + H(+)</text>
        <dbReference type="Rhea" id="RHEA:17397"/>
        <dbReference type="Rhea" id="RHEA-COMP:9916"/>
        <dbReference type="Rhea" id="RHEA-COMP:9945"/>
        <dbReference type="ChEBI" id="CHEBI:15378"/>
        <dbReference type="ChEBI" id="CHEBI:57783"/>
        <dbReference type="ChEBI" id="CHEBI:58349"/>
        <dbReference type="ChEBI" id="CHEBI:78776"/>
        <dbReference type="ChEBI" id="CHEBI:78827"/>
        <dbReference type="EC" id="1.1.1.100"/>
    </reaction>
</comment>
<dbReference type="InterPro" id="IPR020904">
    <property type="entry name" value="Sc_DH/Rdtase_CS"/>
</dbReference>
<dbReference type="GO" id="GO:0030497">
    <property type="term" value="P:fatty acid elongation"/>
    <property type="evidence" value="ECO:0007669"/>
    <property type="project" value="UniProtKB-ARBA"/>
</dbReference>
<evidence type="ECO:0000256" key="9">
    <source>
        <dbReference type="ARBA" id="ARBA00023160"/>
    </source>
</evidence>
<dbReference type="NCBIfam" id="NF004197">
    <property type="entry name" value="PRK05653.1-1"/>
    <property type="match status" value="1"/>
</dbReference>
<comment type="subunit">
    <text evidence="12">Homotetramer.</text>
</comment>
<dbReference type="GO" id="GO:0004316">
    <property type="term" value="F:3-oxoacyl-[acyl-carrier-protein] reductase (NADPH) activity"/>
    <property type="evidence" value="ECO:0007669"/>
    <property type="project" value="UniProtKB-UniRule"/>
</dbReference>
<evidence type="ECO:0000256" key="11">
    <source>
        <dbReference type="PIRSR" id="PIRSR611284-2"/>
    </source>
</evidence>
<dbReference type="GO" id="GO:0051287">
    <property type="term" value="F:NAD binding"/>
    <property type="evidence" value="ECO:0007669"/>
    <property type="project" value="UniProtKB-UniRule"/>
</dbReference>
<dbReference type="InterPro" id="IPR011284">
    <property type="entry name" value="3oxo_ACP_reduc"/>
</dbReference>
<feature type="domain" description="Ketoreductase" evidence="13">
    <location>
        <begin position="6"/>
        <end position="185"/>
    </location>
</feature>
<keyword evidence="7 12" id="KW-0560">Oxidoreductase</keyword>
<evidence type="ECO:0000256" key="3">
    <source>
        <dbReference type="ARBA" id="ARBA00006484"/>
    </source>
</evidence>
<keyword evidence="8 12" id="KW-0443">Lipid metabolism</keyword>
<feature type="binding site" evidence="11">
    <location>
        <begin position="12"/>
        <end position="15"/>
    </location>
    <ligand>
        <name>NADP(+)</name>
        <dbReference type="ChEBI" id="CHEBI:58349"/>
    </ligand>
</feature>
<evidence type="ECO:0000256" key="5">
    <source>
        <dbReference type="ARBA" id="ARBA00022832"/>
    </source>
</evidence>
<dbReference type="UniPathway" id="UPA00094"/>
<dbReference type="PRINTS" id="PR00080">
    <property type="entry name" value="SDRFAMILY"/>
</dbReference>
<dbReference type="SMART" id="SM00822">
    <property type="entry name" value="PKS_KR"/>
    <property type="match status" value="1"/>
</dbReference>
<gene>
    <name evidence="14" type="primary">fabG</name>
    <name evidence="14" type="ORF">CK501_07075</name>
</gene>
<dbReference type="NCBIfam" id="NF009466">
    <property type="entry name" value="PRK12826.1-2"/>
    <property type="match status" value="1"/>
</dbReference>
<dbReference type="RefSeq" id="WP_095617025.1">
    <property type="nucleotide sequence ID" value="NZ_NSKD01000002.1"/>
</dbReference>
<evidence type="ECO:0000256" key="4">
    <source>
        <dbReference type="ARBA" id="ARBA00022516"/>
    </source>
</evidence>
<keyword evidence="4 12" id="KW-0444">Lipid biosynthesis</keyword>
<dbReference type="NCBIfam" id="TIGR01830">
    <property type="entry name" value="3oxo_ACP_reduc"/>
    <property type="match status" value="1"/>
</dbReference>
<dbReference type="OrthoDB" id="9804774at2"/>
<dbReference type="PANTHER" id="PTHR42879">
    <property type="entry name" value="3-OXOACYL-(ACYL-CARRIER-PROTEIN) REDUCTASE"/>
    <property type="match status" value="1"/>
</dbReference>
<reference evidence="14 15" key="1">
    <citation type="submission" date="2017-08" db="EMBL/GenBank/DDBJ databases">
        <title>Halovibrio sewagensis sp. nov., isolated from wastewater of high salinity.</title>
        <authorList>
            <person name="Dong X."/>
            <person name="Zhang G."/>
        </authorList>
    </citation>
    <scope>NUCLEOTIDE SEQUENCE [LARGE SCALE GENOMIC DNA]</scope>
    <source>
        <strain evidence="14 15">YL5-2</strain>
    </source>
</reference>
<keyword evidence="15" id="KW-1185">Reference proteome</keyword>
<sequence length="247" mass="25571">MMLEGQVVLVTGASRGIGSAILERFARAGATVIGTATSESGAAAIAGRISEQGWQGDGVVMNVGDAASVTEGIKAIGQNFGAPTVLVNNAGVTRDGLAMRMKPEDWDEVINTNLSAVYRTSQAVLKGMMKARTGRIINLSSVVARMGNAGQMNYAASKAGIEGMTRSLAREVASRGITVNAIAPGFIETDMTRELDESQRDAMLSAIPAGRLGEAGEVADLAVFLASEGAAYINGETIHVNGGMYMN</sequence>
<comment type="caution">
    <text evidence="14">The sequence shown here is derived from an EMBL/GenBank/DDBJ whole genome shotgun (WGS) entry which is preliminary data.</text>
</comment>
<dbReference type="SUPFAM" id="SSF51735">
    <property type="entry name" value="NAD(P)-binding Rossmann-fold domains"/>
    <property type="match status" value="1"/>
</dbReference>
<dbReference type="Gene3D" id="3.40.50.720">
    <property type="entry name" value="NAD(P)-binding Rossmann-like Domain"/>
    <property type="match status" value="1"/>
</dbReference>
<dbReference type="PROSITE" id="PS00061">
    <property type="entry name" value="ADH_SHORT"/>
    <property type="match status" value="1"/>
</dbReference>
<dbReference type="EMBL" id="NSKD01000002">
    <property type="protein sequence ID" value="PAU81303.1"/>
    <property type="molecule type" value="Genomic_DNA"/>
</dbReference>
<feature type="binding site" evidence="11">
    <location>
        <position position="89"/>
    </location>
    <ligand>
        <name>NADP(+)</name>
        <dbReference type="ChEBI" id="CHEBI:58349"/>
    </ligand>
</feature>
<dbReference type="InterPro" id="IPR036291">
    <property type="entry name" value="NAD(P)-bd_dom_sf"/>
</dbReference>
<feature type="binding site" evidence="11">
    <location>
        <begin position="154"/>
        <end position="158"/>
    </location>
    <ligand>
        <name>NADP(+)</name>
        <dbReference type="ChEBI" id="CHEBI:58349"/>
    </ligand>
</feature>
<feature type="binding site" evidence="11">
    <location>
        <position position="37"/>
    </location>
    <ligand>
        <name>NADP(+)</name>
        <dbReference type="ChEBI" id="CHEBI:58349"/>
    </ligand>
</feature>
<evidence type="ECO:0000256" key="10">
    <source>
        <dbReference type="PIRSR" id="PIRSR611284-1"/>
    </source>
</evidence>
<dbReference type="PANTHER" id="PTHR42879:SF2">
    <property type="entry name" value="3-OXOACYL-[ACYL-CARRIER-PROTEIN] REDUCTASE FABG"/>
    <property type="match status" value="1"/>
</dbReference>
<evidence type="ECO:0000256" key="8">
    <source>
        <dbReference type="ARBA" id="ARBA00023098"/>
    </source>
</evidence>
<feature type="active site" description="Proton acceptor" evidence="10">
    <location>
        <position position="154"/>
    </location>
</feature>
<protein>
    <recommendedName>
        <fullName evidence="12">3-oxoacyl-[acyl-carrier-protein] reductase</fullName>
        <ecNumber evidence="12">1.1.1.100</ecNumber>
    </recommendedName>
</protein>
<dbReference type="InterPro" id="IPR057326">
    <property type="entry name" value="KR_dom"/>
</dbReference>